<reference evidence="7" key="1">
    <citation type="submission" date="2018-09" db="EMBL/GenBank/DDBJ databases">
        <title>Genome sequencing of strain 2DFWR-13.</title>
        <authorList>
            <person name="Heo J."/>
            <person name="Kim S.-J."/>
            <person name="Kwon S.-W."/>
        </authorList>
    </citation>
    <scope>NUCLEOTIDE SEQUENCE [LARGE SCALE GENOMIC DNA]</scope>
    <source>
        <strain evidence="7">2DFWR-13</strain>
    </source>
</reference>
<gene>
    <name evidence="6" type="ORF">D7I47_07100</name>
</gene>
<dbReference type="PANTHER" id="PTHR30055:SF234">
    <property type="entry name" value="HTH-TYPE TRANSCRIPTIONAL REGULATOR BETI"/>
    <property type="match status" value="1"/>
</dbReference>
<dbReference type="EMBL" id="CP032630">
    <property type="protein sequence ID" value="AYF98041.1"/>
    <property type="molecule type" value="Genomic_DNA"/>
</dbReference>
<evidence type="ECO:0000313" key="7">
    <source>
        <dbReference type="Proteomes" id="UP000278886"/>
    </source>
</evidence>
<dbReference type="PANTHER" id="PTHR30055">
    <property type="entry name" value="HTH-TYPE TRANSCRIPTIONAL REGULATOR RUTR"/>
    <property type="match status" value="1"/>
</dbReference>
<evidence type="ECO:0000256" key="4">
    <source>
        <dbReference type="PROSITE-ProRule" id="PRU00335"/>
    </source>
</evidence>
<dbReference type="OrthoDB" id="3192968at2"/>
<name>A0A387B892_9MICO</name>
<dbReference type="RefSeq" id="WP_120762389.1">
    <property type="nucleotide sequence ID" value="NZ_CP032630.1"/>
</dbReference>
<dbReference type="GO" id="GO:0000976">
    <property type="term" value="F:transcription cis-regulatory region binding"/>
    <property type="evidence" value="ECO:0007669"/>
    <property type="project" value="TreeGrafter"/>
</dbReference>
<dbReference type="SUPFAM" id="SSF48498">
    <property type="entry name" value="Tetracyclin repressor-like, C-terminal domain"/>
    <property type="match status" value="1"/>
</dbReference>
<dbReference type="InterPro" id="IPR009057">
    <property type="entry name" value="Homeodomain-like_sf"/>
</dbReference>
<keyword evidence="7" id="KW-1185">Reference proteome</keyword>
<proteinExistence type="predicted"/>
<dbReference type="InterPro" id="IPR036271">
    <property type="entry name" value="Tet_transcr_reg_TetR-rel_C_sf"/>
</dbReference>
<dbReference type="KEGG" id="lyd:D7I47_07100"/>
<sequence>MVRSDAVRSRARILDAARGCEGAELRLNEVAHRAGVGVGTVYRHFPTVDALAAALAEGALERLRELAREAEADPDPGAALARLVRGALALQVDDPGLQTALMADPSDIPELAALRAEVGEVGERVFARAQAAGVVRAELTLGSLQRLICGLEHAVRLGDADDRELYLDMLLAGIRP</sequence>
<feature type="domain" description="HTH tetR-type" evidence="5">
    <location>
        <begin position="1"/>
        <end position="63"/>
    </location>
</feature>
<dbReference type="Proteomes" id="UP000278886">
    <property type="component" value="Chromosome"/>
</dbReference>
<dbReference type="InterPro" id="IPR050109">
    <property type="entry name" value="HTH-type_TetR-like_transc_reg"/>
</dbReference>
<evidence type="ECO:0000259" key="5">
    <source>
        <dbReference type="PROSITE" id="PS50977"/>
    </source>
</evidence>
<keyword evidence="3" id="KW-0804">Transcription</keyword>
<accession>A0A387B892</accession>
<organism evidence="6 7">
    <name type="scientific">Protaetiibacter intestinalis</name>
    <dbReference type="NCBI Taxonomy" id="2419774"/>
    <lineage>
        <taxon>Bacteria</taxon>
        <taxon>Bacillati</taxon>
        <taxon>Actinomycetota</taxon>
        <taxon>Actinomycetes</taxon>
        <taxon>Micrococcales</taxon>
        <taxon>Microbacteriaceae</taxon>
        <taxon>Protaetiibacter</taxon>
    </lineage>
</organism>
<dbReference type="SUPFAM" id="SSF46689">
    <property type="entry name" value="Homeodomain-like"/>
    <property type="match status" value="1"/>
</dbReference>
<protein>
    <submittedName>
        <fullName evidence="6">TetR family transcriptional regulator</fullName>
    </submittedName>
</protein>
<dbReference type="Pfam" id="PF21597">
    <property type="entry name" value="TetR_C_43"/>
    <property type="match status" value="1"/>
</dbReference>
<evidence type="ECO:0000256" key="1">
    <source>
        <dbReference type="ARBA" id="ARBA00023015"/>
    </source>
</evidence>
<dbReference type="InterPro" id="IPR049445">
    <property type="entry name" value="TetR_SbtR-like_C"/>
</dbReference>
<dbReference type="PROSITE" id="PS50977">
    <property type="entry name" value="HTH_TETR_2"/>
    <property type="match status" value="1"/>
</dbReference>
<evidence type="ECO:0000256" key="2">
    <source>
        <dbReference type="ARBA" id="ARBA00023125"/>
    </source>
</evidence>
<dbReference type="InterPro" id="IPR001647">
    <property type="entry name" value="HTH_TetR"/>
</dbReference>
<keyword evidence="1" id="KW-0805">Transcription regulation</keyword>
<dbReference type="GO" id="GO:0003700">
    <property type="term" value="F:DNA-binding transcription factor activity"/>
    <property type="evidence" value="ECO:0007669"/>
    <property type="project" value="TreeGrafter"/>
</dbReference>
<evidence type="ECO:0000313" key="6">
    <source>
        <dbReference type="EMBL" id="AYF98041.1"/>
    </source>
</evidence>
<dbReference type="Pfam" id="PF00440">
    <property type="entry name" value="TetR_N"/>
    <property type="match status" value="1"/>
</dbReference>
<keyword evidence="2 4" id="KW-0238">DNA-binding</keyword>
<dbReference type="Gene3D" id="1.10.357.10">
    <property type="entry name" value="Tetracycline Repressor, domain 2"/>
    <property type="match status" value="1"/>
</dbReference>
<evidence type="ECO:0000256" key="3">
    <source>
        <dbReference type="ARBA" id="ARBA00023163"/>
    </source>
</evidence>
<dbReference type="AlphaFoldDB" id="A0A387B892"/>
<feature type="DNA-binding region" description="H-T-H motif" evidence="4">
    <location>
        <begin position="26"/>
        <end position="45"/>
    </location>
</feature>